<evidence type="ECO:0000313" key="1">
    <source>
        <dbReference type="EMBL" id="CAI3539293.1"/>
    </source>
</evidence>
<dbReference type="AlphaFoldDB" id="A0AAD1YBA9"/>
<dbReference type="Proteomes" id="UP001189143">
    <property type="component" value="Unassembled WGS sequence"/>
</dbReference>
<organism evidence="1 2">
    <name type="scientific">Clostridium neonatale</name>
    <dbReference type="NCBI Taxonomy" id="137838"/>
    <lineage>
        <taxon>Bacteria</taxon>
        <taxon>Bacillati</taxon>
        <taxon>Bacillota</taxon>
        <taxon>Clostridia</taxon>
        <taxon>Eubacteriales</taxon>
        <taxon>Clostridiaceae</taxon>
        <taxon>Clostridium</taxon>
    </lineage>
</organism>
<dbReference type="EMBL" id="CAMTCP010000011">
    <property type="protein sequence ID" value="CAI3539293.1"/>
    <property type="molecule type" value="Genomic_DNA"/>
</dbReference>
<dbReference type="RefSeq" id="WP_125150027.1">
    <property type="nucleotide sequence ID" value="NZ_CAKJVF010000029.1"/>
</dbReference>
<gene>
    <name evidence="1" type="ORF">CNEO2_100063</name>
</gene>
<comment type="caution">
    <text evidence="1">The sequence shown here is derived from an EMBL/GenBank/DDBJ whole genome shotgun (WGS) entry which is preliminary data.</text>
</comment>
<reference evidence="1" key="1">
    <citation type="submission" date="2022-10" db="EMBL/GenBank/DDBJ databases">
        <authorList>
            <person name="Aires J."/>
            <person name="Mesa V."/>
        </authorList>
    </citation>
    <scope>NUCLEOTIDE SEQUENCE</scope>
    <source>
        <strain evidence="1">Clostridium neonatale JD116</strain>
    </source>
</reference>
<name>A0AAD1YBA9_9CLOT</name>
<accession>A0AAD1YBA9</accession>
<proteinExistence type="predicted"/>
<sequence length="83" mass="10101">MKWDKVREQYPNSWVVFDSLEEHEENNILYVKDIAIIEVFNDLNDAYKLYRTLHRQDKNRKLSLGDTRKTSLEYEIKRIGLVR</sequence>
<evidence type="ECO:0000313" key="2">
    <source>
        <dbReference type="Proteomes" id="UP001189143"/>
    </source>
</evidence>
<protein>
    <submittedName>
        <fullName evidence="1">Transcriptional regulator, TrmB</fullName>
    </submittedName>
</protein>